<dbReference type="InterPro" id="IPR029044">
    <property type="entry name" value="Nucleotide-diphossugar_trans"/>
</dbReference>
<keyword evidence="2" id="KW-0808">Transferase</keyword>
<dbReference type="Gene3D" id="3.90.550.10">
    <property type="entry name" value="Spore Coat Polysaccharide Biosynthesis Protein SpsA, Chain A"/>
    <property type="match status" value="1"/>
</dbReference>
<keyword evidence="2" id="KW-0328">Glycosyltransferase</keyword>
<organism evidence="2 3">
    <name type="scientific">Sphingobium tyrosinilyticum</name>
    <dbReference type="NCBI Taxonomy" id="2715436"/>
    <lineage>
        <taxon>Bacteria</taxon>
        <taxon>Pseudomonadati</taxon>
        <taxon>Pseudomonadota</taxon>
        <taxon>Alphaproteobacteria</taxon>
        <taxon>Sphingomonadales</taxon>
        <taxon>Sphingomonadaceae</taxon>
        <taxon>Sphingobium</taxon>
    </lineage>
</organism>
<keyword evidence="3" id="KW-1185">Reference proteome</keyword>
<protein>
    <submittedName>
        <fullName evidence="2">Glycosyltransferase</fullName>
        <ecNumber evidence="2">2.4.-.-</ecNumber>
    </submittedName>
</protein>
<comment type="caution">
    <text evidence="2">The sequence shown here is derived from an EMBL/GenBank/DDBJ whole genome shotgun (WGS) entry which is preliminary data.</text>
</comment>
<dbReference type="InterPro" id="IPR001173">
    <property type="entry name" value="Glyco_trans_2-like"/>
</dbReference>
<proteinExistence type="predicted"/>
<dbReference type="PANTHER" id="PTHR43685">
    <property type="entry name" value="GLYCOSYLTRANSFERASE"/>
    <property type="match status" value="1"/>
</dbReference>
<dbReference type="Pfam" id="PF00535">
    <property type="entry name" value="Glycos_transf_2"/>
    <property type="match status" value="1"/>
</dbReference>
<sequence length="309" mass="33882">MARITICIATCNRPQGLRRTLESIATLDTRHSLEVLVADNDAARQEGMGVVERLASQGYRWPVKAMLVAERGIPLVRNALVAEALARPGISHIAMLDDDEAASRNWIDAMVEAAERWNADVVGGAVAREMDSHLAPWAARHPLLQAKKRGKSGPVKLVDSTANVLISASALRQMGERPFDERMALTGGSDKQLFSRMVRKGFRFAWAEDALVTELIPASRVTAKWLLMRGYRLGMTDMMVERFHKGRLRTLVGEAPRIAAGFVVGTVGAAATLDRGKRVVRLGKLYRAAGKIAGIAGFQYEEYRKVHGA</sequence>
<dbReference type="GO" id="GO:0016757">
    <property type="term" value="F:glycosyltransferase activity"/>
    <property type="evidence" value="ECO:0007669"/>
    <property type="project" value="UniProtKB-KW"/>
</dbReference>
<reference evidence="3" key="1">
    <citation type="journal article" date="2019" name="Int. J. Syst. Evol. Microbiol.">
        <title>The Global Catalogue of Microorganisms (GCM) 10K type strain sequencing project: providing services to taxonomists for standard genome sequencing and annotation.</title>
        <authorList>
            <consortium name="The Broad Institute Genomics Platform"/>
            <consortium name="The Broad Institute Genome Sequencing Center for Infectious Disease"/>
            <person name="Wu L."/>
            <person name="Ma J."/>
        </authorList>
    </citation>
    <scope>NUCLEOTIDE SEQUENCE [LARGE SCALE GENOMIC DNA]</scope>
    <source>
        <strain evidence="3">NBRC 103632</strain>
    </source>
</reference>
<accession>A0ABV9F2N3</accession>
<dbReference type="RefSeq" id="WP_066523603.1">
    <property type="nucleotide sequence ID" value="NZ_JBHSFZ010000064.1"/>
</dbReference>
<dbReference type="SUPFAM" id="SSF53448">
    <property type="entry name" value="Nucleotide-diphospho-sugar transferases"/>
    <property type="match status" value="1"/>
</dbReference>
<dbReference type="InterPro" id="IPR050834">
    <property type="entry name" value="Glycosyltransf_2"/>
</dbReference>
<name>A0ABV9F2N3_9SPHN</name>
<gene>
    <name evidence="2" type="ORF">ACFO3E_18290</name>
</gene>
<dbReference type="Proteomes" id="UP001595957">
    <property type="component" value="Unassembled WGS sequence"/>
</dbReference>
<dbReference type="EMBL" id="JBHSFZ010000064">
    <property type="protein sequence ID" value="MFC4596103.1"/>
    <property type="molecule type" value="Genomic_DNA"/>
</dbReference>
<dbReference type="PANTHER" id="PTHR43685:SF11">
    <property type="entry name" value="GLYCOSYLTRANSFERASE TAGX-RELATED"/>
    <property type="match status" value="1"/>
</dbReference>
<dbReference type="EC" id="2.4.-.-" evidence="2"/>
<evidence type="ECO:0000259" key="1">
    <source>
        <dbReference type="Pfam" id="PF00535"/>
    </source>
</evidence>
<evidence type="ECO:0000313" key="3">
    <source>
        <dbReference type="Proteomes" id="UP001595957"/>
    </source>
</evidence>
<evidence type="ECO:0000313" key="2">
    <source>
        <dbReference type="EMBL" id="MFC4596103.1"/>
    </source>
</evidence>
<feature type="domain" description="Glycosyltransferase 2-like" evidence="1">
    <location>
        <begin position="5"/>
        <end position="173"/>
    </location>
</feature>